<evidence type="ECO:0000256" key="1">
    <source>
        <dbReference type="SAM" id="Phobius"/>
    </source>
</evidence>
<feature type="transmembrane region" description="Helical" evidence="1">
    <location>
        <begin position="38"/>
        <end position="58"/>
    </location>
</feature>
<dbReference type="AlphaFoldDB" id="A0A7W9GUP1"/>
<gene>
    <name evidence="2" type="ORF">HD601_004944</name>
</gene>
<keyword evidence="1" id="KW-1133">Transmembrane helix</keyword>
<evidence type="ECO:0000313" key="2">
    <source>
        <dbReference type="EMBL" id="MBB5790369.1"/>
    </source>
</evidence>
<keyword evidence="1" id="KW-0812">Transmembrane</keyword>
<reference evidence="2 3" key="1">
    <citation type="submission" date="2020-08" db="EMBL/GenBank/DDBJ databases">
        <title>Sequencing the genomes of 1000 actinobacteria strains.</title>
        <authorList>
            <person name="Klenk H.-P."/>
        </authorList>
    </citation>
    <scope>NUCLEOTIDE SEQUENCE [LARGE SCALE GENOMIC DNA]</scope>
    <source>
        <strain evidence="2 3">DSM 102122</strain>
    </source>
</reference>
<feature type="transmembrane region" description="Helical" evidence="1">
    <location>
        <begin position="116"/>
        <end position="135"/>
    </location>
</feature>
<feature type="transmembrane region" description="Helical" evidence="1">
    <location>
        <begin position="147"/>
        <end position="167"/>
    </location>
</feature>
<dbReference type="RefSeq" id="WP_184826384.1">
    <property type="nucleotide sequence ID" value="NZ_JACHMM010000001.1"/>
</dbReference>
<keyword evidence="3" id="KW-1185">Reference proteome</keyword>
<dbReference type="Proteomes" id="UP000542813">
    <property type="component" value="Unassembled WGS sequence"/>
</dbReference>
<evidence type="ECO:0000313" key="3">
    <source>
        <dbReference type="Proteomes" id="UP000542813"/>
    </source>
</evidence>
<evidence type="ECO:0008006" key="4">
    <source>
        <dbReference type="Google" id="ProtNLM"/>
    </source>
</evidence>
<name>A0A7W9GUP1_9ACTN</name>
<sequence length="175" mass="17450">MTGVPGSLVGVVLSCSTQGDDAVIHRSRDASPRIRPSSAMMAATTATLLVGTTTVLAVRPRLPDPIATRWGPDGAEGFESLTTTLWLTAGLVAGLGALFSVLLTRAAPLGAHHLTGILVGVVTAVGSGTYIAIVMQTGVDDAHDASGAGLAIGLGAGIGAVSGLLAAKLTRREDS</sequence>
<feature type="transmembrane region" description="Helical" evidence="1">
    <location>
        <begin position="85"/>
        <end position="104"/>
    </location>
</feature>
<dbReference type="EMBL" id="JACHMM010000001">
    <property type="protein sequence ID" value="MBB5790369.1"/>
    <property type="molecule type" value="Genomic_DNA"/>
</dbReference>
<protein>
    <recommendedName>
        <fullName evidence="4">DUF1648 domain-containing protein</fullName>
    </recommendedName>
</protein>
<accession>A0A7W9GUP1</accession>
<organism evidence="2 3">
    <name type="scientific">Jiangella mangrovi</name>
    <dbReference type="NCBI Taxonomy" id="1524084"/>
    <lineage>
        <taxon>Bacteria</taxon>
        <taxon>Bacillati</taxon>
        <taxon>Actinomycetota</taxon>
        <taxon>Actinomycetes</taxon>
        <taxon>Jiangellales</taxon>
        <taxon>Jiangellaceae</taxon>
        <taxon>Jiangella</taxon>
    </lineage>
</organism>
<comment type="caution">
    <text evidence="2">The sequence shown here is derived from an EMBL/GenBank/DDBJ whole genome shotgun (WGS) entry which is preliminary data.</text>
</comment>
<keyword evidence="1" id="KW-0472">Membrane</keyword>
<proteinExistence type="predicted"/>